<protein>
    <submittedName>
        <fullName evidence="1">Uncharacterized protein</fullName>
    </submittedName>
</protein>
<gene>
    <name evidence="1" type="ORF">Hyperionvirus4_20</name>
</gene>
<dbReference type="EMBL" id="MK072386">
    <property type="protein sequence ID" value="AYV83055.1"/>
    <property type="molecule type" value="Genomic_DNA"/>
</dbReference>
<accession>A0A3G5A737</accession>
<proteinExistence type="predicted"/>
<evidence type="ECO:0000313" key="1">
    <source>
        <dbReference type="EMBL" id="AYV83055.1"/>
    </source>
</evidence>
<sequence length="342" mass="38976">MINRPVLAYRRVVPGEPFVHFGAGVPFGTRGFIQVNNRVSPLRLGKVKLTVLRSSKGHLEIKARIPEKTANLLCNWLEIDKHQRRKNYVHRMPWHTNRDIYIYQTTLKFDESAHSIDMSYDMPFRSDNILWIDIDQIGEYTITIPPCTQIDILGFPETKIPPQILEESSKYAKLKENPLQILQMIAFPDKGFLYIHQENDKKITINLEIGISKNGIVIEGPGFAEDVSKPSWATTHSRSNWIIIKLSIPGDYKILIPVDADLRVNCVSNSANIDYTSSRKTYLTVAAVKISKAYGRSNGYTSSEYQMHHYSDFGSMLDPLLPITDIVTNGYVELPKMIVSHL</sequence>
<reference evidence="1" key="1">
    <citation type="submission" date="2018-10" db="EMBL/GenBank/DDBJ databases">
        <title>Hidden diversity of soil giant viruses.</title>
        <authorList>
            <person name="Schulz F."/>
            <person name="Alteio L."/>
            <person name="Goudeau D."/>
            <person name="Ryan E.M."/>
            <person name="Malmstrom R.R."/>
            <person name="Blanchard J."/>
            <person name="Woyke T."/>
        </authorList>
    </citation>
    <scope>NUCLEOTIDE SEQUENCE</scope>
    <source>
        <strain evidence="1">HYV1</strain>
    </source>
</reference>
<name>A0A3G5A737_9VIRU</name>
<organism evidence="1">
    <name type="scientific">Hyperionvirus sp</name>
    <dbReference type="NCBI Taxonomy" id="2487770"/>
    <lineage>
        <taxon>Viruses</taxon>
        <taxon>Varidnaviria</taxon>
        <taxon>Bamfordvirae</taxon>
        <taxon>Nucleocytoviricota</taxon>
        <taxon>Megaviricetes</taxon>
        <taxon>Imitervirales</taxon>
        <taxon>Mimiviridae</taxon>
        <taxon>Klosneuvirinae</taxon>
    </lineage>
</organism>